<keyword evidence="3" id="KW-0998">Cell outer membrane</keyword>
<dbReference type="OMA" id="TGCTNKK"/>
<dbReference type="InterPro" id="IPR039565">
    <property type="entry name" value="BamD-like"/>
</dbReference>
<dbReference type="EMBL" id="AACCXK010000002">
    <property type="protein sequence ID" value="EAK0452246.1"/>
    <property type="molecule type" value="Genomic_DNA"/>
</dbReference>
<dbReference type="EMBL" id="AABQDW010000001">
    <property type="protein sequence ID" value="EAI5407194.1"/>
    <property type="molecule type" value="Genomic_DNA"/>
</dbReference>
<evidence type="ECO:0000313" key="10">
    <source>
        <dbReference type="Proteomes" id="UP000557842"/>
    </source>
</evidence>
<dbReference type="EMBL" id="AACCXM010000001">
    <property type="protein sequence ID" value="EAK0467981.1"/>
    <property type="molecule type" value="Genomic_DNA"/>
</dbReference>
<dbReference type="RefSeq" id="WP_002849630.1">
    <property type="nucleotide sequence ID" value="NZ_AABUZP020000005.1"/>
</dbReference>
<dbReference type="InterPro" id="IPR011990">
    <property type="entry name" value="TPR-like_helical_dom_sf"/>
</dbReference>
<name>A0A5L4LFG5_CAMFE</name>
<dbReference type="EMBL" id="AABTCC010000021">
    <property type="protein sequence ID" value="EAI8859551.1"/>
    <property type="molecule type" value="Genomic_DNA"/>
</dbReference>
<dbReference type="Pfam" id="PF13525">
    <property type="entry name" value="YfiO"/>
    <property type="match status" value="1"/>
</dbReference>
<dbReference type="GeneID" id="61064888"/>
<evidence type="ECO:0000313" key="9">
    <source>
        <dbReference type="Proteomes" id="UP000535509"/>
    </source>
</evidence>
<protein>
    <submittedName>
        <fullName evidence="8">Outer membrane protein assembly factor BamD</fullName>
    </submittedName>
</protein>
<organism evidence="8">
    <name type="scientific">Campylobacter fetus</name>
    <dbReference type="NCBI Taxonomy" id="196"/>
    <lineage>
        <taxon>Bacteria</taxon>
        <taxon>Pseudomonadati</taxon>
        <taxon>Campylobacterota</taxon>
        <taxon>Epsilonproteobacteria</taxon>
        <taxon>Campylobacterales</taxon>
        <taxon>Campylobacteraceae</taxon>
        <taxon>Campylobacter</taxon>
    </lineage>
</organism>
<dbReference type="InterPro" id="IPR017689">
    <property type="entry name" value="BamD"/>
</dbReference>
<dbReference type="Proteomes" id="UP000557842">
    <property type="component" value="Unassembled WGS sequence"/>
</dbReference>
<evidence type="ECO:0000256" key="2">
    <source>
        <dbReference type="ARBA" id="ARBA00023136"/>
    </source>
</evidence>
<dbReference type="AlphaFoldDB" id="A0A5L4LFG5"/>
<feature type="domain" description="Outer membrane lipoprotein BamD-like" evidence="4">
    <location>
        <begin position="35"/>
        <end position="175"/>
    </location>
</feature>
<gene>
    <name evidence="8" type="primary">bamD</name>
    <name evidence="7" type="ORF">AAH17_01020</name>
    <name evidence="8" type="ORF">AAH24_01140</name>
    <name evidence="5" type="ORF">BVH53_00495</name>
    <name evidence="6" type="ORF">CX802_06915</name>
</gene>
<dbReference type="PROSITE" id="PS51257">
    <property type="entry name" value="PROKAR_LIPOPROTEIN"/>
    <property type="match status" value="1"/>
</dbReference>
<evidence type="ECO:0000313" key="7">
    <source>
        <dbReference type="EMBL" id="EAK0452246.1"/>
    </source>
</evidence>
<reference evidence="8 10" key="1">
    <citation type="submission" date="2018-05" db="EMBL/GenBank/DDBJ databases">
        <authorList>
            <consortium name="PulseNet: The National Subtyping Network for Foodborne Disease Surveillance"/>
            <person name="Tarr C.L."/>
            <person name="Trees E."/>
            <person name="Katz L.S."/>
            <person name="Carleton-Romer H.A."/>
            <person name="Stroika S."/>
            <person name="Kucerova Z."/>
            <person name="Roache K.F."/>
            <person name="Sabol A.L."/>
            <person name="Besser J."/>
            <person name="Gerner-Smidt P."/>
        </authorList>
    </citation>
    <scope>NUCLEOTIDE SEQUENCE</scope>
    <source>
        <strain evidence="7">2014D-0197</strain>
        <strain evidence="5 10">2016D-0221</strain>
        <strain evidence="8">D4313</strain>
        <strain evidence="6 9">PNUSAC001503</strain>
    </source>
</reference>
<dbReference type="Proteomes" id="UP000535509">
    <property type="component" value="Unassembled WGS sequence"/>
</dbReference>
<evidence type="ECO:0000313" key="5">
    <source>
        <dbReference type="EMBL" id="EAI5407194.1"/>
    </source>
</evidence>
<accession>A0A5L4LFG5</accession>
<evidence type="ECO:0000313" key="6">
    <source>
        <dbReference type="EMBL" id="EAI8859551.1"/>
    </source>
</evidence>
<evidence type="ECO:0000313" key="8">
    <source>
        <dbReference type="EMBL" id="EAK0467981.1"/>
    </source>
</evidence>
<evidence type="ECO:0000256" key="3">
    <source>
        <dbReference type="ARBA" id="ARBA00023237"/>
    </source>
</evidence>
<dbReference type="NCBIfam" id="TIGR03302">
    <property type="entry name" value="OM_YfiO"/>
    <property type="match status" value="1"/>
</dbReference>
<proteinExistence type="predicted"/>
<keyword evidence="1" id="KW-0732">Signal</keyword>
<evidence type="ECO:0000256" key="1">
    <source>
        <dbReference type="ARBA" id="ARBA00022729"/>
    </source>
</evidence>
<dbReference type="Gene3D" id="1.25.40.10">
    <property type="entry name" value="Tetratricopeptide repeat domain"/>
    <property type="match status" value="1"/>
</dbReference>
<evidence type="ECO:0000259" key="4">
    <source>
        <dbReference type="Pfam" id="PF13525"/>
    </source>
</evidence>
<comment type="caution">
    <text evidence="8">The sequence shown here is derived from an EMBL/GenBank/DDBJ whole genome shotgun (WGS) entry which is preliminary data.</text>
</comment>
<keyword evidence="2" id="KW-0472">Membrane</keyword>
<sequence>MKINLKSVIFAVSLLVFVGCSDKNDNELFNLTPDGWYSQIIEDIKSNDLDSADKHYVSFASEHVASPLLEQMLLILAQAHVDEEQYILANFYLDEYIKRYGTKQSIEFAQYLKIKANFDSFTKPNRNQKLMQDSIYEIEKFLNAYPNTQYRPLIETMLVKFRLAKQYLDTQIYDLYERTDRGESAEIYKDKLESSPLNNVDSIKPKLPWYMRPFE</sequence>
<keyword evidence="9" id="KW-1185">Reference proteome</keyword>